<organism evidence="3 4">
    <name type="scientific">Thalassobellus suaedae</name>
    <dbReference type="NCBI Taxonomy" id="3074124"/>
    <lineage>
        <taxon>Bacteria</taxon>
        <taxon>Pseudomonadati</taxon>
        <taxon>Bacteroidota</taxon>
        <taxon>Flavobacteriia</taxon>
        <taxon>Flavobacteriales</taxon>
        <taxon>Flavobacteriaceae</taxon>
        <taxon>Thalassobellus</taxon>
    </lineage>
</organism>
<dbReference type="PANTHER" id="PTHR43918:SF4">
    <property type="entry name" value="CARBOXYLIC ESTER HYDROLASE"/>
    <property type="match status" value="1"/>
</dbReference>
<dbReference type="SUPFAM" id="SSF53474">
    <property type="entry name" value="alpha/beta-Hydrolases"/>
    <property type="match status" value="1"/>
</dbReference>
<gene>
    <name evidence="3" type="ORF">RHP51_00170</name>
</gene>
<reference evidence="3 4" key="1">
    <citation type="submission" date="2023-09" db="EMBL/GenBank/DDBJ databases">
        <title>Thalassobella suaedae gen. nov., sp. nov., a marine bacterium of the family Flavobacteriaceae isolated from a halophyte Suaeda japonica.</title>
        <authorList>
            <person name="Lee S.Y."/>
            <person name="Hwang C.Y."/>
        </authorList>
    </citation>
    <scope>NUCLEOTIDE SEQUENCE [LARGE SCALE GENOMIC DNA]</scope>
    <source>
        <strain evidence="3 4">HL-DH14</strain>
    </source>
</reference>
<dbReference type="PANTHER" id="PTHR43918">
    <property type="entry name" value="ACETYLCHOLINESTERASE"/>
    <property type="match status" value="1"/>
</dbReference>
<dbReference type="InterPro" id="IPR029058">
    <property type="entry name" value="AB_hydrolase_fold"/>
</dbReference>
<evidence type="ECO:0000313" key="3">
    <source>
        <dbReference type="EMBL" id="WNH09217.1"/>
    </source>
</evidence>
<protein>
    <submittedName>
        <fullName evidence="3">Carboxylesterase family protein</fullName>
    </submittedName>
</protein>
<dbReference type="Proteomes" id="UP001302806">
    <property type="component" value="Chromosome"/>
</dbReference>
<evidence type="ECO:0000313" key="4">
    <source>
        <dbReference type="Proteomes" id="UP001302806"/>
    </source>
</evidence>
<proteinExistence type="predicted"/>
<dbReference type="InterPro" id="IPR050654">
    <property type="entry name" value="AChE-related_enzymes"/>
</dbReference>
<accession>A0ABY9XTS5</accession>
<feature type="domain" description="Carboxylesterase type B" evidence="2">
    <location>
        <begin position="46"/>
        <end position="260"/>
    </location>
</feature>
<dbReference type="Gene3D" id="3.40.50.1820">
    <property type="entry name" value="alpha/beta hydrolase"/>
    <property type="match status" value="1"/>
</dbReference>
<evidence type="ECO:0000259" key="2">
    <source>
        <dbReference type="Pfam" id="PF00135"/>
    </source>
</evidence>
<keyword evidence="1" id="KW-0378">Hydrolase</keyword>
<dbReference type="InterPro" id="IPR002018">
    <property type="entry name" value="CarbesteraseB"/>
</dbReference>
<sequence length="281" mass="31447">MLRYFGKAFAAALDVTPNNTEKLDGFSYEELLEAGSIATRVLNSIEQKSSGEKFRIGYSPTVDGKFIVQNPFEPDPAPFSKDVAMLIGSDLNEFTYFNRNLITPKSLNQVKEIIGEKFGAENVDKYISLYKKAYPESTEPHEMLGFDIFFRSGVLKQGAAKSKQGGAPVYMYFFSWKSPVNDGSLGACHGMELPFMFNNVGLARTMTGGTKEAYILEDQISSAWINFVKTGDPNAKSLPKWEPYNPKTGTTMVFDYNCKIVNDHDKELIEFLSAFPSTRLF</sequence>
<evidence type="ECO:0000256" key="1">
    <source>
        <dbReference type="ARBA" id="ARBA00022801"/>
    </source>
</evidence>
<name>A0ABY9XTS5_9FLAO</name>
<dbReference type="Pfam" id="PF00135">
    <property type="entry name" value="COesterase"/>
    <property type="match status" value="1"/>
</dbReference>
<dbReference type="RefSeq" id="WP_415865730.1">
    <property type="nucleotide sequence ID" value="NZ_CP134537.1"/>
</dbReference>
<dbReference type="EMBL" id="CP134537">
    <property type="protein sequence ID" value="WNH09217.1"/>
    <property type="molecule type" value="Genomic_DNA"/>
</dbReference>